<keyword evidence="1" id="KW-0812">Transmembrane</keyword>
<dbReference type="EMBL" id="CP002588">
    <property type="protein sequence ID" value="AEA47154.1"/>
    <property type="molecule type" value="Genomic_DNA"/>
</dbReference>
<proteinExistence type="predicted"/>
<dbReference type="InterPro" id="IPR052901">
    <property type="entry name" value="Bact_TGase-like"/>
</dbReference>
<dbReference type="SMART" id="SM00460">
    <property type="entry name" value="TGc"/>
    <property type="match status" value="1"/>
</dbReference>
<protein>
    <submittedName>
        <fullName evidence="3">Transglutaminase domain-containing protein</fullName>
    </submittedName>
</protein>
<dbReference type="Proteomes" id="UP000008136">
    <property type="component" value="Chromosome"/>
</dbReference>
<dbReference type="Pfam" id="PF01841">
    <property type="entry name" value="Transglut_core"/>
    <property type="match status" value="1"/>
</dbReference>
<dbReference type="eggNOG" id="arCOG02169">
    <property type="taxonomic scope" value="Archaea"/>
</dbReference>
<gene>
    <name evidence="3" type="ordered locus">Arcve_1146</name>
</gene>
<dbReference type="GeneID" id="10394262"/>
<name>F2KTC4_ARCVS</name>
<keyword evidence="4" id="KW-1185">Reference proteome</keyword>
<dbReference type="OrthoDB" id="18481at2157"/>
<dbReference type="eggNOG" id="arCOG07425">
    <property type="taxonomic scope" value="Archaea"/>
</dbReference>
<accession>F2KTC4</accession>
<dbReference type="Gene3D" id="3.10.620.30">
    <property type="match status" value="1"/>
</dbReference>
<dbReference type="PANTHER" id="PTHR42736">
    <property type="entry name" value="PROTEIN-GLUTAMINE GAMMA-GLUTAMYLTRANSFERASE"/>
    <property type="match status" value="1"/>
</dbReference>
<feature type="transmembrane region" description="Helical" evidence="1">
    <location>
        <begin position="5"/>
        <end position="25"/>
    </location>
</feature>
<dbReference type="STRING" id="693661.Arcve_1146"/>
<evidence type="ECO:0000313" key="3">
    <source>
        <dbReference type="EMBL" id="AEA47154.1"/>
    </source>
</evidence>
<dbReference type="SUPFAM" id="SSF54001">
    <property type="entry name" value="Cysteine proteinases"/>
    <property type="match status" value="1"/>
</dbReference>
<dbReference type="InterPro" id="IPR002931">
    <property type="entry name" value="Transglutaminase-like"/>
</dbReference>
<reference evidence="3 4" key="1">
    <citation type="submission" date="2011-03" db="EMBL/GenBank/DDBJ databases">
        <title>The complete genome of Archaeoglobus veneficus SNP6.</title>
        <authorList>
            <consortium name="US DOE Joint Genome Institute (JGI-PGF)"/>
            <person name="Lucas S."/>
            <person name="Copeland A."/>
            <person name="Lapidus A."/>
            <person name="Bruce D."/>
            <person name="Goodwin L."/>
            <person name="Pitluck S."/>
            <person name="Kyrpides N."/>
            <person name="Mavromatis K."/>
            <person name="Pagani I."/>
            <person name="Ivanova N."/>
            <person name="Mikhailova N."/>
            <person name="Lu M."/>
            <person name="Detter J.C."/>
            <person name="Tapia R."/>
            <person name="Han C."/>
            <person name="Land M."/>
            <person name="Hauser L."/>
            <person name="Markowitz V."/>
            <person name="Cheng J.-F."/>
            <person name="Hugenholtz P."/>
            <person name="Woyke T."/>
            <person name="Wu D."/>
            <person name="Spring S."/>
            <person name="Brambilla E."/>
            <person name="Klenk H.-P."/>
            <person name="Eisen J.A."/>
        </authorList>
    </citation>
    <scope>NUCLEOTIDE SEQUENCE [LARGE SCALE GENOMIC DNA]</scope>
    <source>
        <strain>SNP6</strain>
    </source>
</reference>
<dbReference type="HOGENOM" id="CLU_339702_0_0_2"/>
<dbReference type="PANTHER" id="PTHR42736:SF1">
    <property type="entry name" value="PROTEIN-GLUTAMINE GAMMA-GLUTAMYLTRANSFERASE"/>
    <property type="match status" value="1"/>
</dbReference>
<keyword evidence="1" id="KW-1133">Transmembrane helix</keyword>
<keyword evidence="1" id="KW-0472">Membrane</keyword>
<dbReference type="AlphaFoldDB" id="F2KTC4"/>
<sequence length="850" mass="95460">MRDELLRLGGLLLFIAAVSILIGFISSLDFSNTGLAGFIGGGPHEGEGVPVVPIPSSFSDAKLCNLSATSNPPSTPVFFVEGLNSYTNHLRLFTAKDYVNGVWVEEEVDYDDPMDRGGEHVTRYRVTPIIPFERHIPVAKDTFFVTAKAGYSKKTSTYLVDNFSTPYTAFSSAYLPKAEKATNDAEYLELSCEEVEKIRELALKVTEGAENDYEKAKMIEEFLKNNYEYGFTTYGSKPLYEFLFVKKKGICKHFATAFVMMCRSVGIPARAVFGYLAKPVEYNQTVLASQAHAWAEAKFENGWVEFDPTPAPKRIRTVTEITYADPVVRQGENLTVRGVVKAESGVPSGYVEIYIKRDKNEDGKLLTLVPVENGMFNATVKVNTTGEYHIVAHYLGSMLFSSSWSDPVVKIYGVPEIRVNLSDRVAAGRCLISGSVFTDKPLNGTVELYVDGKKYEKSFNGNFEFVVELSEGKHRIRIYYPGSEQDYILPASYEKVVEAGKVEIFVDNTTAVSGYAWIANASVYFNGEPVKTLMVFSSPFFNFSAVGERIEIRQPVPDIEPSKINVTCYLPEFGYRQNIELRVKETTRIHVEAKGNTITARLTDSRGNPVEGVLYIDGKEVFASDGIARLSFERMPDRIEVIFPGNDLYMPSKAKWEKPFPFWLLLLPLPAVVFFVLRMRGGDTIRFEYEEPCIWMPSDEVEIIVRTDDRKGKKSGKGIIRLMLDGEGVGFSENGLVFKATFPEEGEHVLVAERLEGTKVKERKEFRFKILDYRRAIAEVFGELVKDVEKKKGVSLKNATAREVLSMLGVEDRGILSFFEPVRYGRKGGGRKELVEFYRLCKEVKKHVGS</sequence>
<dbReference type="RefSeq" id="WP_013683818.1">
    <property type="nucleotide sequence ID" value="NC_015320.1"/>
</dbReference>
<evidence type="ECO:0000313" key="4">
    <source>
        <dbReference type="Proteomes" id="UP000008136"/>
    </source>
</evidence>
<evidence type="ECO:0000256" key="1">
    <source>
        <dbReference type="SAM" id="Phobius"/>
    </source>
</evidence>
<dbReference type="eggNOG" id="arCOG02486">
    <property type="taxonomic scope" value="Archaea"/>
</dbReference>
<feature type="domain" description="Transglutaminase-like" evidence="2">
    <location>
        <begin position="243"/>
        <end position="310"/>
    </location>
</feature>
<evidence type="ECO:0000259" key="2">
    <source>
        <dbReference type="SMART" id="SM00460"/>
    </source>
</evidence>
<organism evidence="3 4">
    <name type="scientific">Archaeoglobus veneficus (strain DSM 11195 / SNP6)</name>
    <dbReference type="NCBI Taxonomy" id="693661"/>
    <lineage>
        <taxon>Archaea</taxon>
        <taxon>Methanobacteriati</taxon>
        <taxon>Methanobacteriota</taxon>
        <taxon>Archaeoglobi</taxon>
        <taxon>Archaeoglobales</taxon>
        <taxon>Archaeoglobaceae</taxon>
        <taxon>Archaeoglobus</taxon>
    </lineage>
</organism>
<dbReference type="InterPro" id="IPR038765">
    <property type="entry name" value="Papain-like_cys_pep_sf"/>
</dbReference>
<feature type="transmembrane region" description="Helical" evidence="1">
    <location>
        <begin position="660"/>
        <end position="677"/>
    </location>
</feature>
<dbReference type="KEGG" id="ave:Arcve_1146"/>